<dbReference type="Gene3D" id="1.20.5.1930">
    <property type="match status" value="1"/>
</dbReference>
<dbReference type="EMBL" id="FNFO01000004">
    <property type="protein sequence ID" value="SDL08058.1"/>
    <property type="molecule type" value="Genomic_DNA"/>
</dbReference>
<protein>
    <recommendedName>
        <fullName evidence="2">histidine kinase</fullName>
        <ecNumber evidence="2">2.7.13.3</ecNumber>
    </recommendedName>
</protein>
<evidence type="ECO:0000256" key="5">
    <source>
        <dbReference type="ARBA" id="ARBA00022741"/>
    </source>
</evidence>
<dbReference type="GO" id="GO:0000155">
    <property type="term" value="F:phosphorelay sensor kinase activity"/>
    <property type="evidence" value="ECO:0007669"/>
    <property type="project" value="InterPro"/>
</dbReference>
<accession>A0A1G9H4W5</accession>
<dbReference type="InterPro" id="IPR036890">
    <property type="entry name" value="HATPase_C_sf"/>
</dbReference>
<keyword evidence="3" id="KW-0597">Phosphoprotein</keyword>
<comment type="catalytic activity">
    <reaction evidence="1">
        <text>ATP + protein L-histidine = ADP + protein N-phospho-L-histidine.</text>
        <dbReference type="EC" id="2.7.13.3"/>
    </reaction>
</comment>
<evidence type="ECO:0000259" key="10">
    <source>
        <dbReference type="PROSITE" id="PS50109"/>
    </source>
</evidence>
<dbReference type="Proteomes" id="UP000198510">
    <property type="component" value="Unassembled WGS sequence"/>
</dbReference>
<keyword evidence="6 11" id="KW-0418">Kinase</keyword>
<evidence type="ECO:0000256" key="2">
    <source>
        <dbReference type="ARBA" id="ARBA00012438"/>
    </source>
</evidence>
<keyword evidence="12" id="KW-1185">Reference proteome</keyword>
<dbReference type="PROSITE" id="PS50109">
    <property type="entry name" value="HIS_KIN"/>
    <property type="match status" value="1"/>
</dbReference>
<dbReference type="AlphaFoldDB" id="A0A1G9H4W5"/>
<evidence type="ECO:0000256" key="3">
    <source>
        <dbReference type="ARBA" id="ARBA00022553"/>
    </source>
</evidence>
<dbReference type="Gene3D" id="3.30.565.10">
    <property type="entry name" value="Histidine kinase-like ATPase, C-terminal domain"/>
    <property type="match status" value="1"/>
</dbReference>
<evidence type="ECO:0000256" key="1">
    <source>
        <dbReference type="ARBA" id="ARBA00000085"/>
    </source>
</evidence>
<evidence type="ECO:0000256" key="4">
    <source>
        <dbReference type="ARBA" id="ARBA00022679"/>
    </source>
</evidence>
<dbReference type="GO" id="GO:0005524">
    <property type="term" value="F:ATP binding"/>
    <property type="evidence" value="ECO:0007669"/>
    <property type="project" value="UniProtKB-KW"/>
</dbReference>
<dbReference type="GO" id="GO:0016020">
    <property type="term" value="C:membrane"/>
    <property type="evidence" value="ECO:0007669"/>
    <property type="project" value="InterPro"/>
</dbReference>
<evidence type="ECO:0000313" key="12">
    <source>
        <dbReference type="Proteomes" id="UP000198510"/>
    </source>
</evidence>
<dbReference type="CDD" id="cd16917">
    <property type="entry name" value="HATPase_UhpB-NarQ-NarX-like"/>
    <property type="match status" value="1"/>
</dbReference>
<proteinExistence type="predicted"/>
<reference evidence="11 12" key="1">
    <citation type="submission" date="2016-10" db="EMBL/GenBank/DDBJ databases">
        <authorList>
            <person name="de Groot N.N."/>
        </authorList>
    </citation>
    <scope>NUCLEOTIDE SEQUENCE [LARGE SCALE GENOMIC DNA]</scope>
    <source>
        <strain evidence="11 12">DSM 25186</strain>
    </source>
</reference>
<dbReference type="InterPro" id="IPR011712">
    <property type="entry name" value="Sig_transdc_His_kin_sub3_dim/P"/>
</dbReference>
<organism evidence="11 12">
    <name type="scientific">Catalinimonas alkaloidigena</name>
    <dbReference type="NCBI Taxonomy" id="1075417"/>
    <lineage>
        <taxon>Bacteria</taxon>
        <taxon>Pseudomonadati</taxon>
        <taxon>Bacteroidota</taxon>
        <taxon>Cytophagia</taxon>
        <taxon>Cytophagales</taxon>
        <taxon>Catalimonadaceae</taxon>
        <taxon>Catalinimonas</taxon>
    </lineage>
</organism>
<dbReference type="GO" id="GO:0046983">
    <property type="term" value="F:protein dimerization activity"/>
    <property type="evidence" value="ECO:0007669"/>
    <property type="project" value="InterPro"/>
</dbReference>
<dbReference type="EC" id="2.7.13.3" evidence="2"/>
<sequence length="256" mass="29349">MMTVLTVFIFLFVIFYQKRTIRYQLELQRLQAEKQREMLQAVLDAQEAERHRLAEDLHDSVGQVLSAMRLNLHRLLTMAERNEVPPPQRDLLCDTRQLADDCINEIRMIVRNILPPLLSDFGLFEAVREFAQKQESLTGMPVRLRLEGSTQRYAAHLEVMVYRITQELFNNALKHAQATELHLTLAAEPTRILLTFEDNGIGFERDKVVAGFGLKNLESRVQLLNGSMHLDSAPQRGTRVEIIIPTPTDSSLNSSK</sequence>
<dbReference type="Pfam" id="PF02518">
    <property type="entry name" value="HATPase_c"/>
    <property type="match status" value="1"/>
</dbReference>
<dbReference type="PANTHER" id="PTHR24421">
    <property type="entry name" value="NITRATE/NITRITE SENSOR PROTEIN NARX-RELATED"/>
    <property type="match status" value="1"/>
</dbReference>
<dbReference type="PANTHER" id="PTHR24421:SF10">
    <property type="entry name" value="NITRATE_NITRITE SENSOR PROTEIN NARQ"/>
    <property type="match status" value="1"/>
</dbReference>
<keyword evidence="7" id="KW-0067">ATP-binding</keyword>
<evidence type="ECO:0000256" key="8">
    <source>
        <dbReference type="ARBA" id="ARBA00023012"/>
    </source>
</evidence>
<dbReference type="InterPro" id="IPR050482">
    <property type="entry name" value="Sensor_HK_TwoCompSys"/>
</dbReference>
<keyword evidence="5" id="KW-0547">Nucleotide-binding</keyword>
<dbReference type="Pfam" id="PF07730">
    <property type="entry name" value="HisKA_3"/>
    <property type="match status" value="1"/>
</dbReference>
<evidence type="ECO:0000313" key="11">
    <source>
        <dbReference type="EMBL" id="SDL08058.1"/>
    </source>
</evidence>
<evidence type="ECO:0000256" key="6">
    <source>
        <dbReference type="ARBA" id="ARBA00022777"/>
    </source>
</evidence>
<dbReference type="SMART" id="SM00387">
    <property type="entry name" value="HATPase_c"/>
    <property type="match status" value="1"/>
</dbReference>
<dbReference type="InterPro" id="IPR003594">
    <property type="entry name" value="HATPase_dom"/>
</dbReference>
<keyword evidence="9" id="KW-0175">Coiled coil</keyword>
<gene>
    <name evidence="11" type="ORF">SAMN05421823_104321</name>
</gene>
<feature type="domain" description="Histidine kinase" evidence="10">
    <location>
        <begin position="56"/>
        <end position="248"/>
    </location>
</feature>
<evidence type="ECO:0000256" key="7">
    <source>
        <dbReference type="ARBA" id="ARBA00022840"/>
    </source>
</evidence>
<dbReference type="STRING" id="1075417.SAMN05421823_104321"/>
<keyword evidence="4" id="KW-0808">Transferase</keyword>
<evidence type="ECO:0000256" key="9">
    <source>
        <dbReference type="SAM" id="Coils"/>
    </source>
</evidence>
<keyword evidence="8" id="KW-0902">Two-component regulatory system</keyword>
<dbReference type="SUPFAM" id="SSF55874">
    <property type="entry name" value="ATPase domain of HSP90 chaperone/DNA topoisomerase II/histidine kinase"/>
    <property type="match status" value="1"/>
</dbReference>
<name>A0A1G9H4W5_9BACT</name>
<dbReference type="InterPro" id="IPR005467">
    <property type="entry name" value="His_kinase_dom"/>
</dbReference>
<feature type="coiled-coil region" evidence="9">
    <location>
        <begin position="29"/>
        <end position="56"/>
    </location>
</feature>